<dbReference type="EMBL" id="NSJE01000001">
    <property type="protein sequence ID" value="PAT44169.1"/>
    <property type="molecule type" value="Genomic_DNA"/>
</dbReference>
<evidence type="ECO:0000313" key="2">
    <source>
        <dbReference type="Proteomes" id="UP000218439"/>
    </source>
</evidence>
<organism evidence="1 2">
    <name type="scientific">Vandammella animalimorsus</name>
    <dbReference type="NCBI Taxonomy" id="2029117"/>
    <lineage>
        <taxon>Bacteria</taxon>
        <taxon>Pseudomonadati</taxon>
        <taxon>Pseudomonadota</taxon>
        <taxon>Betaproteobacteria</taxon>
        <taxon>Burkholderiales</taxon>
        <taxon>Comamonadaceae</taxon>
        <taxon>Vandammella</taxon>
    </lineage>
</organism>
<protein>
    <submittedName>
        <fullName evidence="1">Uncharacterized protein</fullName>
    </submittedName>
</protein>
<proteinExistence type="predicted"/>
<comment type="caution">
    <text evidence="1">The sequence shown here is derived from an EMBL/GenBank/DDBJ whole genome shotgun (WGS) entry which is preliminary data.</text>
</comment>
<gene>
    <name evidence="1" type="ORF">CK621_00905</name>
</gene>
<reference evidence="1 2" key="1">
    <citation type="submission" date="2017-08" db="EMBL/GenBank/DDBJ databases">
        <title>WGS of Clinical strains of the CDC Group NO-1 linked to zoonotic infections in humans.</title>
        <authorList>
            <person name="Bernier A.-M."/>
            <person name="Bernard K."/>
        </authorList>
    </citation>
    <scope>NUCLEOTIDE SEQUENCE [LARGE SCALE GENOMIC DNA]</scope>
    <source>
        <strain evidence="1 2">NML120219</strain>
    </source>
</reference>
<sequence length="125" mass="13609">MAGVAGQLLAHMLAVRMADTAQRMLQPSLMPMPQRLPGLECQAGVRHSHGPRDGQGPCAGVDLPGSGHFCLAIGGFGRLGRLLGRFDWRTPMLFFQRRPAAAAFCALHPIPNRLWPTLAEVLNRF</sequence>
<evidence type="ECO:0000313" key="1">
    <source>
        <dbReference type="EMBL" id="PAT44169.1"/>
    </source>
</evidence>
<accession>A0A2A2B299</accession>
<dbReference type="Proteomes" id="UP000218439">
    <property type="component" value="Unassembled WGS sequence"/>
</dbReference>
<dbReference type="AlphaFoldDB" id="A0A2A2B299"/>
<name>A0A2A2B299_9BURK</name>